<dbReference type="STRING" id="51351.M4E6Q1"/>
<reference evidence="2" key="3">
    <citation type="submission" date="2023-03" db="UniProtKB">
        <authorList>
            <consortium name="EnsemblPlants"/>
        </authorList>
    </citation>
    <scope>IDENTIFICATION</scope>
    <source>
        <strain evidence="2">cv. Chiifu-401-42</strain>
    </source>
</reference>
<dbReference type="InParanoid" id="M4E6Q1"/>
<sequence length="266" mass="29187">MPINKDPSTPPPVIGKIGPYTVFMTPPATPKPPESPAAVSQKAILQPPVLPPPQQFKSVASPSEQDSSVLGFLKNAATKVQNAHSSVDDHLVRWFGLNQSKYQWALDEYYQDKGSVSEDVLISGTIIQILNHVHPQKHRREVRLLRESKEHRVWTSPDSGKELCRKNSAFQHPFKHVRHGQEDRVAEAVVEEEVLVQEEDSYVGTEPGGDNRRREDGGRYRGGGEEEGFSIGGGGGVCWCSGDVDDCWCGGGGGVEPRVAHPPRCP</sequence>
<organism evidence="2 3">
    <name type="scientific">Brassica campestris</name>
    <name type="common">Field mustard</name>
    <dbReference type="NCBI Taxonomy" id="3711"/>
    <lineage>
        <taxon>Eukaryota</taxon>
        <taxon>Viridiplantae</taxon>
        <taxon>Streptophyta</taxon>
        <taxon>Embryophyta</taxon>
        <taxon>Tracheophyta</taxon>
        <taxon>Spermatophyta</taxon>
        <taxon>Magnoliopsida</taxon>
        <taxon>eudicotyledons</taxon>
        <taxon>Gunneridae</taxon>
        <taxon>Pentapetalae</taxon>
        <taxon>rosids</taxon>
        <taxon>malvids</taxon>
        <taxon>Brassicales</taxon>
        <taxon>Brassicaceae</taxon>
        <taxon>Brassiceae</taxon>
        <taxon>Brassica</taxon>
    </lineage>
</organism>
<reference evidence="2 3" key="2">
    <citation type="journal article" date="2018" name="Hortic Res">
        <title>Improved Brassica rapa reference genome by single-molecule sequencing and chromosome conformation capture technologies.</title>
        <authorList>
            <person name="Zhang L."/>
            <person name="Cai X."/>
            <person name="Wu J."/>
            <person name="Liu M."/>
            <person name="Grob S."/>
            <person name="Cheng F."/>
            <person name="Liang J."/>
            <person name="Cai C."/>
            <person name="Liu Z."/>
            <person name="Liu B."/>
            <person name="Wang F."/>
            <person name="Li S."/>
            <person name="Liu F."/>
            <person name="Li X."/>
            <person name="Cheng L."/>
            <person name="Yang W."/>
            <person name="Li M.H."/>
            <person name="Grossniklaus U."/>
            <person name="Zheng H."/>
            <person name="Wang X."/>
        </authorList>
    </citation>
    <scope>NUCLEOTIDE SEQUENCE [LARGE SCALE GENOMIC DNA]</scope>
    <source>
        <strain evidence="2 3">cv. Chiifu-401-42</strain>
    </source>
</reference>
<keyword evidence="3" id="KW-1185">Reference proteome</keyword>
<dbReference type="Proteomes" id="UP000011750">
    <property type="component" value="Chromosome A06"/>
</dbReference>
<feature type="region of interest" description="Disordered" evidence="1">
    <location>
        <begin position="198"/>
        <end position="227"/>
    </location>
</feature>
<accession>M4E6Q1</accession>
<dbReference type="AlphaFoldDB" id="M4E6Q1"/>
<dbReference type="PANTHER" id="PTHR37376">
    <property type="entry name" value="EXPRESSED PROTEIN"/>
    <property type="match status" value="1"/>
</dbReference>
<dbReference type="Gramene" id="Bra024455.1">
    <property type="protein sequence ID" value="Bra024455.1-P"/>
    <property type="gene ID" value="Bra024455"/>
</dbReference>
<feature type="compositionally biased region" description="Basic and acidic residues" evidence="1">
    <location>
        <begin position="209"/>
        <end position="224"/>
    </location>
</feature>
<evidence type="ECO:0000313" key="2">
    <source>
        <dbReference type="EnsemblPlants" id="Bra024455.1-P"/>
    </source>
</evidence>
<reference evidence="2 3" key="1">
    <citation type="journal article" date="2011" name="Nat. Genet.">
        <title>The genome of the mesopolyploid crop species Brassica rapa.</title>
        <authorList>
            <consortium name="Brassica rapa Genome Sequencing Project Consortium"/>
            <person name="Wang X."/>
            <person name="Wang H."/>
            <person name="Wang J."/>
            <person name="Sun R."/>
            <person name="Wu J."/>
            <person name="Liu S."/>
            <person name="Bai Y."/>
            <person name="Mun J.H."/>
            <person name="Bancroft I."/>
            <person name="Cheng F."/>
            <person name="Huang S."/>
            <person name="Li X."/>
            <person name="Hua W."/>
            <person name="Wang J."/>
            <person name="Wang X."/>
            <person name="Freeling M."/>
            <person name="Pires J.C."/>
            <person name="Paterson A.H."/>
            <person name="Chalhoub B."/>
            <person name="Wang B."/>
            <person name="Hayward A."/>
            <person name="Sharpe A.G."/>
            <person name="Park B.S."/>
            <person name="Weisshaar B."/>
            <person name="Liu B."/>
            <person name="Li B."/>
            <person name="Liu B."/>
            <person name="Tong C."/>
            <person name="Song C."/>
            <person name="Duran C."/>
            <person name="Peng C."/>
            <person name="Geng C."/>
            <person name="Koh C."/>
            <person name="Lin C."/>
            <person name="Edwards D."/>
            <person name="Mu D."/>
            <person name="Shen D."/>
            <person name="Soumpourou E."/>
            <person name="Li F."/>
            <person name="Fraser F."/>
            <person name="Conant G."/>
            <person name="Lassalle G."/>
            <person name="King G.J."/>
            <person name="Bonnema G."/>
            <person name="Tang H."/>
            <person name="Wang H."/>
            <person name="Belcram H."/>
            <person name="Zhou H."/>
            <person name="Hirakawa H."/>
            <person name="Abe H."/>
            <person name="Guo H."/>
            <person name="Wang H."/>
            <person name="Jin H."/>
            <person name="Parkin I.A."/>
            <person name="Batley J."/>
            <person name="Kim J.S."/>
            <person name="Just J."/>
            <person name="Li J."/>
            <person name="Xu J."/>
            <person name="Deng J."/>
            <person name="Kim J.A."/>
            <person name="Li J."/>
            <person name="Yu J."/>
            <person name="Meng J."/>
            <person name="Wang J."/>
            <person name="Min J."/>
            <person name="Poulain J."/>
            <person name="Wang J."/>
            <person name="Hatakeyama K."/>
            <person name="Wu K."/>
            <person name="Wang L."/>
            <person name="Fang L."/>
            <person name="Trick M."/>
            <person name="Links M.G."/>
            <person name="Zhao M."/>
            <person name="Jin M."/>
            <person name="Ramchiary N."/>
            <person name="Drou N."/>
            <person name="Berkman P.J."/>
            <person name="Cai Q."/>
            <person name="Huang Q."/>
            <person name="Li R."/>
            <person name="Tabata S."/>
            <person name="Cheng S."/>
            <person name="Zhang S."/>
            <person name="Zhang S."/>
            <person name="Huang S."/>
            <person name="Sato S."/>
            <person name="Sun S."/>
            <person name="Kwon S.J."/>
            <person name="Choi S.R."/>
            <person name="Lee T.H."/>
            <person name="Fan W."/>
            <person name="Zhao X."/>
            <person name="Tan X."/>
            <person name="Xu X."/>
            <person name="Wang Y."/>
            <person name="Qiu Y."/>
            <person name="Yin Y."/>
            <person name="Li Y."/>
            <person name="Du Y."/>
            <person name="Liao Y."/>
            <person name="Lim Y."/>
            <person name="Narusaka Y."/>
            <person name="Wang Y."/>
            <person name="Wang Z."/>
            <person name="Li Z."/>
            <person name="Wang Z."/>
            <person name="Xiong Z."/>
            <person name="Zhang Z."/>
        </authorList>
    </citation>
    <scope>NUCLEOTIDE SEQUENCE [LARGE SCALE GENOMIC DNA]</scope>
    <source>
        <strain evidence="2 3">cv. Chiifu-401-42</strain>
    </source>
</reference>
<feature type="region of interest" description="Disordered" evidence="1">
    <location>
        <begin position="24"/>
        <end position="62"/>
    </location>
</feature>
<evidence type="ECO:0000313" key="3">
    <source>
        <dbReference type="Proteomes" id="UP000011750"/>
    </source>
</evidence>
<dbReference type="HOGENOM" id="CLU_1047159_0_0_1"/>
<dbReference type="EnsemblPlants" id="Bra024455.1">
    <property type="protein sequence ID" value="Bra024455.1-P"/>
    <property type="gene ID" value="Bra024455"/>
</dbReference>
<proteinExistence type="predicted"/>
<protein>
    <submittedName>
        <fullName evidence="2">Uncharacterized protein</fullName>
    </submittedName>
</protein>
<name>M4E6Q1_BRACM</name>
<dbReference type="PANTHER" id="PTHR37376:SF6">
    <property type="entry name" value="(RAPE) HYPOTHETICAL PROTEIN"/>
    <property type="match status" value="1"/>
</dbReference>
<evidence type="ECO:0000256" key="1">
    <source>
        <dbReference type="SAM" id="MobiDB-lite"/>
    </source>
</evidence>